<evidence type="ECO:0000313" key="2">
    <source>
        <dbReference type="Proteomes" id="UP000257109"/>
    </source>
</evidence>
<reference evidence="1" key="1">
    <citation type="submission" date="2018-05" db="EMBL/GenBank/DDBJ databases">
        <title>Draft genome of Mucuna pruriens seed.</title>
        <authorList>
            <person name="Nnadi N.E."/>
            <person name="Vos R."/>
            <person name="Hasami M.H."/>
            <person name="Devisetty U.K."/>
            <person name="Aguiy J.C."/>
        </authorList>
    </citation>
    <scope>NUCLEOTIDE SEQUENCE [LARGE SCALE GENOMIC DNA]</scope>
    <source>
        <strain evidence="1">JCA_2017</strain>
    </source>
</reference>
<comment type="caution">
    <text evidence="1">The sequence shown here is derived from an EMBL/GenBank/DDBJ whole genome shotgun (WGS) entry which is preliminary data.</text>
</comment>
<accession>A0A371G671</accession>
<organism evidence="1 2">
    <name type="scientific">Mucuna pruriens</name>
    <name type="common">Velvet bean</name>
    <name type="synonym">Dolichos pruriens</name>
    <dbReference type="NCBI Taxonomy" id="157652"/>
    <lineage>
        <taxon>Eukaryota</taxon>
        <taxon>Viridiplantae</taxon>
        <taxon>Streptophyta</taxon>
        <taxon>Embryophyta</taxon>
        <taxon>Tracheophyta</taxon>
        <taxon>Spermatophyta</taxon>
        <taxon>Magnoliopsida</taxon>
        <taxon>eudicotyledons</taxon>
        <taxon>Gunneridae</taxon>
        <taxon>Pentapetalae</taxon>
        <taxon>rosids</taxon>
        <taxon>fabids</taxon>
        <taxon>Fabales</taxon>
        <taxon>Fabaceae</taxon>
        <taxon>Papilionoideae</taxon>
        <taxon>50 kb inversion clade</taxon>
        <taxon>NPAAA clade</taxon>
        <taxon>indigoferoid/millettioid clade</taxon>
        <taxon>Phaseoleae</taxon>
        <taxon>Mucuna</taxon>
    </lineage>
</organism>
<name>A0A371G671_MUCPR</name>
<feature type="non-terminal residue" evidence="1">
    <location>
        <position position="1"/>
    </location>
</feature>
<evidence type="ECO:0000313" key="1">
    <source>
        <dbReference type="EMBL" id="RDX86060.1"/>
    </source>
</evidence>
<dbReference type="OrthoDB" id="3025757at2759"/>
<keyword evidence="2" id="KW-1185">Reference proteome</keyword>
<sequence length="69" mass="8293">MFIDDYFTYDYLYLIHKKSQSLDVFKSFKAKVELQLGNKIKIMRTMSKAFCPFSQRVRNCSVIHYARQT</sequence>
<gene>
    <name evidence="1" type="ORF">CR513_32659</name>
</gene>
<dbReference type="Proteomes" id="UP000257109">
    <property type="component" value="Unassembled WGS sequence"/>
</dbReference>
<dbReference type="AlphaFoldDB" id="A0A371G671"/>
<protein>
    <submittedName>
        <fullName evidence="1">Uncharacterized protein</fullName>
    </submittedName>
</protein>
<proteinExistence type="predicted"/>
<dbReference type="EMBL" id="QJKJ01006625">
    <property type="protein sequence ID" value="RDX86060.1"/>
    <property type="molecule type" value="Genomic_DNA"/>
</dbReference>